<feature type="domain" description="N-acetyltransferase" evidence="2">
    <location>
        <begin position="23"/>
        <end position="119"/>
    </location>
</feature>
<dbReference type="InterPro" id="IPR031165">
    <property type="entry name" value="GNAT_YJDJ"/>
</dbReference>
<evidence type="ECO:0000256" key="1">
    <source>
        <dbReference type="SAM" id="MobiDB-lite"/>
    </source>
</evidence>
<dbReference type="PROSITE" id="PS51729">
    <property type="entry name" value="GNAT_YJDJ"/>
    <property type="match status" value="1"/>
</dbReference>
<evidence type="ECO:0000313" key="3">
    <source>
        <dbReference type="EMBL" id="MDG6781846.1"/>
    </source>
</evidence>
<dbReference type="RefSeq" id="WP_005194661.1">
    <property type="nucleotide sequence ID" value="NZ_CP136136.1"/>
</dbReference>
<organism evidence="3">
    <name type="scientific">Gordonia rubripertincta</name>
    <name type="common">Rhodococcus corallinus</name>
    <dbReference type="NCBI Taxonomy" id="36822"/>
    <lineage>
        <taxon>Bacteria</taxon>
        <taxon>Bacillati</taxon>
        <taxon>Actinomycetota</taxon>
        <taxon>Actinomycetes</taxon>
        <taxon>Mycobacteriales</taxon>
        <taxon>Gordoniaceae</taxon>
        <taxon>Gordonia</taxon>
    </lineage>
</organism>
<dbReference type="Pfam" id="PF14542">
    <property type="entry name" value="Acetyltransf_CG"/>
    <property type="match status" value="1"/>
</dbReference>
<dbReference type="InterPro" id="IPR016181">
    <property type="entry name" value="Acyl_CoA_acyltransferase"/>
</dbReference>
<name>A0AAW6RBK7_GORRU</name>
<proteinExistence type="predicted"/>
<evidence type="ECO:0000259" key="2">
    <source>
        <dbReference type="PROSITE" id="PS51729"/>
    </source>
</evidence>
<protein>
    <submittedName>
        <fullName evidence="3">GNAT family N-acetyltransferase</fullName>
        <ecNumber evidence="3">2.3.1.-</ecNumber>
    </submittedName>
</protein>
<dbReference type="GO" id="GO:0016746">
    <property type="term" value="F:acyltransferase activity"/>
    <property type="evidence" value="ECO:0007669"/>
    <property type="project" value="UniProtKB-KW"/>
</dbReference>
<keyword evidence="3" id="KW-0808">Transferase</keyword>
<sequence length="134" mass="14493">MTQETANADKSTTDKTGAPTSVRDNTSARRYEITVDGTTDGVVAGFAEYRDRADGSGTDTERVFFHTEVAEEFGGRGLATILVREALDDARSRGLVIVGVCPLVGAFLKKHPEYAGATRPVTRDVLTWLRGQQT</sequence>
<accession>A0AAW6RBK7</accession>
<dbReference type="EMBL" id="JARUXG010000007">
    <property type="protein sequence ID" value="MDG6781846.1"/>
    <property type="molecule type" value="Genomic_DNA"/>
</dbReference>
<dbReference type="PANTHER" id="PTHR31435">
    <property type="entry name" value="PROTEIN NATD1"/>
    <property type="match status" value="1"/>
</dbReference>
<dbReference type="EC" id="2.3.1.-" evidence="3"/>
<gene>
    <name evidence="3" type="ORF">QBL07_13485</name>
</gene>
<dbReference type="Gene3D" id="3.40.630.30">
    <property type="match status" value="1"/>
</dbReference>
<feature type="region of interest" description="Disordered" evidence="1">
    <location>
        <begin position="1"/>
        <end position="31"/>
    </location>
</feature>
<keyword evidence="3" id="KW-0012">Acyltransferase</keyword>
<dbReference type="InterPro" id="IPR045057">
    <property type="entry name" value="Gcn5-rel_NAT"/>
</dbReference>
<comment type="caution">
    <text evidence="3">The sequence shown here is derived from an EMBL/GenBank/DDBJ whole genome shotgun (WGS) entry which is preliminary data.</text>
</comment>
<dbReference type="AlphaFoldDB" id="A0AAW6RBK7"/>
<dbReference type="PANTHER" id="PTHR31435:SF10">
    <property type="entry name" value="BSR4717 PROTEIN"/>
    <property type="match status" value="1"/>
</dbReference>
<reference evidence="3" key="1">
    <citation type="submission" date="2023-04" db="EMBL/GenBank/DDBJ databases">
        <title>Characterization and analysis of the complete genome of Gordonia rubripertincta 112, the degrader of aromatic and aliphatic compounds.</title>
        <authorList>
            <person name="Frantsuzova E."/>
            <person name="Bogun A."/>
            <person name="Delegan Y."/>
        </authorList>
    </citation>
    <scope>NUCLEOTIDE SEQUENCE</scope>
    <source>
        <strain evidence="3">112</strain>
    </source>
</reference>
<feature type="compositionally biased region" description="Polar residues" evidence="1">
    <location>
        <begin position="1"/>
        <end position="25"/>
    </location>
</feature>
<dbReference type="SUPFAM" id="SSF55729">
    <property type="entry name" value="Acyl-CoA N-acyltransferases (Nat)"/>
    <property type="match status" value="1"/>
</dbReference>